<dbReference type="Pfam" id="PF13181">
    <property type="entry name" value="TPR_8"/>
    <property type="match status" value="1"/>
</dbReference>
<dbReference type="InterPro" id="IPR011333">
    <property type="entry name" value="SKP1/BTB/POZ_sf"/>
</dbReference>
<dbReference type="Proteomes" id="UP001552299">
    <property type="component" value="Unassembled WGS sequence"/>
</dbReference>
<dbReference type="SMART" id="SM00028">
    <property type="entry name" value="TPR"/>
    <property type="match status" value="4"/>
</dbReference>
<evidence type="ECO:0000313" key="6">
    <source>
        <dbReference type="Proteomes" id="UP001552299"/>
    </source>
</evidence>
<dbReference type="PANTHER" id="PTHR44203">
    <property type="entry name" value="ETO1-RELATED"/>
    <property type="match status" value="1"/>
</dbReference>
<feature type="domain" description="BTB" evidence="4">
    <location>
        <begin position="245"/>
        <end position="345"/>
    </location>
</feature>
<dbReference type="AlphaFoldDB" id="A0ABD0VJT1"/>
<keyword evidence="3" id="KW-0175">Coiled coil</keyword>
<keyword evidence="2" id="KW-0802">TPR repeat</keyword>
<dbReference type="Gene3D" id="1.25.40.10">
    <property type="entry name" value="Tetratricopeptide repeat domain"/>
    <property type="match status" value="3"/>
</dbReference>
<dbReference type="SUPFAM" id="SSF48452">
    <property type="entry name" value="TPR-like"/>
    <property type="match status" value="2"/>
</dbReference>
<evidence type="ECO:0000259" key="4">
    <source>
        <dbReference type="SMART" id="SM00225"/>
    </source>
</evidence>
<dbReference type="SMART" id="SM00225">
    <property type="entry name" value="BTB"/>
    <property type="match status" value="1"/>
</dbReference>
<feature type="repeat" description="TPR" evidence="2">
    <location>
        <begin position="813"/>
        <end position="846"/>
    </location>
</feature>
<dbReference type="InterPro" id="IPR000210">
    <property type="entry name" value="BTB/POZ_dom"/>
</dbReference>
<evidence type="ECO:0000256" key="2">
    <source>
        <dbReference type="PROSITE-ProRule" id="PRU00339"/>
    </source>
</evidence>
<comment type="pathway">
    <text evidence="1">Protein modification; protein ubiquitination.</text>
</comment>
<accession>A0ABD0VJT1</accession>
<dbReference type="EMBL" id="JANQDX010000006">
    <property type="protein sequence ID" value="KAL0923006.1"/>
    <property type="molecule type" value="Genomic_DNA"/>
</dbReference>
<evidence type="ECO:0000313" key="5">
    <source>
        <dbReference type="EMBL" id="KAL0923006.1"/>
    </source>
</evidence>
<evidence type="ECO:0000256" key="1">
    <source>
        <dbReference type="ARBA" id="ARBA00004906"/>
    </source>
</evidence>
<name>A0ABD0VJT1_DENTH</name>
<feature type="coiled-coil region" evidence="3">
    <location>
        <begin position="858"/>
        <end position="885"/>
    </location>
</feature>
<evidence type="ECO:0000256" key="3">
    <source>
        <dbReference type="SAM" id="Coils"/>
    </source>
</evidence>
<keyword evidence="6" id="KW-1185">Reference proteome</keyword>
<dbReference type="SUPFAM" id="SSF54695">
    <property type="entry name" value="POZ domain"/>
    <property type="match status" value="1"/>
</dbReference>
<comment type="caution">
    <text evidence="5">The sequence shown here is derived from an EMBL/GenBank/DDBJ whole genome shotgun (WGS) entry which is preliminary data.</text>
</comment>
<dbReference type="Gene3D" id="3.30.710.10">
    <property type="entry name" value="Potassium Channel Kv1.1, Chain A"/>
    <property type="match status" value="1"/>
</dbReference>
<proteinExistence type="predicted"/>
<dbReference type="InterPro" id="IPR019734">
    <property type="entry name" value="TPR_rpt"/>
</dbReference>
<organism evidence="5 6">
    <name type="scientific">Dendrobium thyrsiflorum</name>
    <name type="common">Pinecone-like raceme dendrobium</name>
    <name type="synonym">Orchid</name>
    <dbReference type="NCBI Taxonomy" id="117978"/>
    <lineage>
        <taxon>Eukaryota</taxon>
        <taxon>Viridiplantae</taxon>
        <taxon>Streptophyta</taxon>
        <taxon>Embryophyta</taxon>
        <taxon>Tracheophyta</taxon>
        <taxon>Spermatophyta</taxon>
        <taxon>Magnoliopsida</taxon>
        <taxon>Liliopsida</taxon>
        <taxon>Asparagales</taxon>
        <taxon>Orchidaceae</taxon>
        <taxon>Epidendroideae</taxon>
        <taxon>Malaxideae</taxon>
        <taxon>Dendrobiinae</taxon>
        <taxon>Dendrobium</taxon>
    </lineage>
</organism>
<sequence length="994" mass="112005">MQNNFLTSIRSMKLIEGCKGTQVYALNPSSTVATAAEKLASLRPTFSLRSKSISQNHQPTNNQHQNYHHRTLSLDSLLSTIGLPSPDLIDPSIDPFLRPIEHVDALASSFRSLSSAMSSLGSSSLPSSSLCDVHLEHCALLRGIGDPKLLRRALRSARIHSQDIHHKIVLSAWLRFERREDELEPFPSPLNCSPTSPALECPRAALTSGYAPDVPFDPCPCRCIADPSASSSAPARPPDLGEDDIDLWFSIGDEEIPCVRSRIAALSRPLSTLLYGCFAEACRERINFTHNRISARAMRAVEAFSRGGSLDDYPPDTVLEVLAFANRFCCEGLKATCDSKLASIVRNVDDALLFIDYALEETAYVLVAACLQVFLRELPKSLQKTEINVILCSPEGRERLAMAGHASFALYYFLSQVAMEEDMRSNTTVMLLERMGECAAPGWQKQLAMHQLGCVMLERGEYKDAQKCFEVAVQEGHAYSVVGVARAKYKKGHKYSAYKLLNSLISEHTSNGWMHQERSLYCNGNEKMADLSTATELDPILSYPYKYRAVTLAEEDKLGAAVAEISKILGFKVSTDCLELRAWFYLALGSYELALQDIRAILTLDQGYMMFHGKMHGDQLIDALRQYVQPWDMADCWMQLYDRWSAVDDIGSLAVVHQMLTKEPGNSSLRDWLFFVIWHMQLKHVVKRISMTWLRKKLSFTCGIYIGAWGKCKLDNWLNCQKAAMHSLRMARNHSTSEHERLIYEGWILYDTGHRKEGLAKAEESITLQRSFEAFFLKAYALADTSLDRASSSKVIQLLEQANSCASDNLRKGQAYNNMGSVYVDCDMLDEAAECYIKALAIKHTRAHQGLARVYYLKNQKKSAYDEMTKLIERAKNNASAYEKRSEYCDRDMARSDLNMASKLDPLRTYPYRYRAAVLMDDHKEEEAITELSRALSFKPDLQLLHLRAAFYDSMGNYAATSRDCEAALCIEPDHSDTLELYDRARARAMEQLK</sequence>
<gene>
    <name evidence="5" type="ORF">M5K25_007048</name>
</gene>
<dbReference type="InterPro" id="IPR044631">
    <property type="entry name" value="ETO1-like"/>
</dbReference>
<protein>
    <recommendedName>
        <fullName evidence="4">BTB domain-containing protein</fullName>
    </recommendedName>
</protein>
<dbReference type="InterPro" id="IPR011990">
    <property type="entry name" value="TPR-like_helical_dom_sf"/>
</dbReference>
<reference evidence="5 6" key="1">
    <citation type="journal article" date="2024" name="Plant Biotechnol. J.">
        <title>Dendrobium thyrsiflorum genome and its molecular insights into genes involved in important horticultural traits.</title>
        <authorList>
            <person name="Chen B."/>
            <person name="Wang J.Y."/>
            <person name="Zheng P.J."/>
            <person name="Li K.L."/>
            <person name="Liang Y.M."/>
            <person name="Chen X.F."/>
            <person name="Zhang C."/>
            <person name="Zhao X."/>
            <person name="He X."/>
            <person name="Zhang G.Q."/>
            <person name="Liu Z.J."/>
            <person name="Xu Q."/>
        </authorList>
    </citation>
    <scope>NUCLEOTIDE SEQUENCE [LARGE SCALE GENOMIC DNA]</scope>
    <source>
        <strain evidence="5">GZMU011</strain>
    </source>
</reference>
<dbReference type="PANTHER" id="PTHR44203:SF8">
    <property type="entry name" value="ETHYLENE-OVERPRODUCTION PROTEIN 1"/>
    <property type="match status" value="1"/>
</dbReference>
<dbReference type="PROSITE" id="PS50005">
    <property type="entry name" value="TPR"/>
    <property type="match status" value="1"/>
</dbReference>